<evidence type="ECO:0000313" key="2">
    <source>
        <dbReference type="EMBL" id="RON17917.1"/>
    </source>
</evidence>
<dbReference type="AlphaFoldDB" id="A0A423HXM9"/>
<dbReference type="EMBL" id="MOBK01000009">
    <property type="protein sequence ID" value="RON17917.1"/>
    <property type="molecule type" value="Genomic_DNA"/>
</dbReference>
<organism evidence="2 3">
    <name type="scientific">Pseudomonas brassicacearum</name>
    <dbReference type="NCBI Taxonomy" id="930166"/>
    <lineage>
        <taxon>Bacteria</taxon>
        <taxon>Pseudomonadati</taxon>
        <taxon>Pseudomonadota</taxon>
        <taxon>Gammaproteobacteria</taxon>
        <taxon>Pseudomonadales</taxon>
        <taxon>Pseudomonadaceae</taxon>
        <taxon>Pseudomonas</taxon>
    </lineage>
</organism>
<sequence length="170" mass="18930">MASGCFRIAIWLYKCLSHPGRHSKATERDKAMTNELIDKKIIGMKIAQDKKALLFVVESGDNLIAKVDADCCSETWIESVELPALGFPFTISAVEELDLDKPSISNEEYECLQFYGAKIVTDKGDMIIDYRNESNGYYGGSICWPGEAFYGGVYSQNVSSQEWTDIQDAG</sequence>
<comment type="caution">
    <text evidence="2">The sequence shown here is derived from an EMBL/GenBank/DDBJ whole genome shotgun (WGS) entry which is preliminary data.</text>
</comment>
<evidence type="ECO:0000313" key="3">
    <source>
        <dbReference type="Proteomes" id="UP000285636"/>
    </source>
</evidence>
<feature type="domain" description="DUF7448" evidence="1">
    <location>
        <begin position="34"/>
        <end position="144"/>
    </location>
</feature>
<dbReference type="Pfam" id="PF24240">
    <property type="entry name" value="DUF7448"/>
    <property type="match status" value="1"/>
</dbReference>
<gene>
    <name evidence="2" type="ORF">BK660_21745</name>
</gene>
<name>A0A423HXM9_9PSED</name>
<dbReference type="InterPro" id="IPR055871">
    <property type="entry name" value="DUF7448"/>
</dbReference>
<accession>A0A423HXM9</accession>
<proteinExistence type="predicted"/>
<dbReference type="Proteomes" id="UP000285636">
    <property type="component" value="Unassembled WGS sequence"/>
</dbReference>
<protein>
    <recommendedName>
        <fullName evidence="1">DUF7448 domain-containing protein</fullName>
    </recommendedName>
</protein>
<reference evidence="2 3" key="1">
    <citation type="submission" date="2016-10" db="EMBL/GenBank/DDBJ databases">
        <title>Comparative genome analysis of multiple Pseudomonas spp. focuses on biocontrol and plant growth promoting traits.</title>
        <authorList>
            <person name="Tao X.-Y."/>
            <person name="Taylor C.G."/>
        </authorList>
    </citation>
    <scope>NUCLEOTIDE SEQUENCE [LARGE SCALE GENOMIC DNA]</scope>
    <source>
        <strain evidence="2 3">38D7</strain>
    </source>
</reference>
<evidence type="ECO:0000259" key="1">
    <source>
        <dbReference type="Pfam" id="PF24240"/>
    </source>
</evidence>